<feature type="transmembrane region" description="Helical" evidence="4">
    <location>
        <begin position="114"/>
        <end position="139"/>
    </location>
</feature>
<organism evidence="6 7">
    <name type="scientific">Azospirillum rugosum</name>
    <dbReference type="NCBI Taxonomy" id="416170"/>
    <lineage>
        <taxon>Bacteria</taxon>
        <taxon>Pseudomonadati</taxon>
        <taxon>Pseudomonadota</taxon>
        <taxon>Alphaproteobacteria</taxon>
        <taxon>Rhodospirillales</taxon>
        <taxon>Azospirillaceae</taxon>
        <taxon>Azospirillum</taxon>
    </lineage>
</organism>
<evidence type="ECO:0000313" key="6">
    <source>
        <dbReference type="EMBL" id="MBP2296062.1"/>
    </source>
</evidence>
<dbReference type="Pfam" id="PF07690">
    <property type="entry name" value="MFS_1"/>
    <property type="match status" value="1"/>
</dbReference>
<keyword evidence="4" id="KW-0997">Cell inner membrane</keyword>
<evidence type="ECO:0000259" key="5">
    <source>
        <dbReference type="PROSITE" id="PS50850"/>
    </source>
</evidence>
<dbReference type="Proteomes" id="UP000781958">
    <property type="component" value="Unassembled WGS sequence"/>
</dbReference>
<dbReference type="CDD" id="cd17489">
    <property type="entry name" value="MFS_YfcJ_like"/>
    <property type="match status" value="1"/>
</dbReference>
<comment type="similarity">
    <text evidence="4">Belongs to the major facilitator superfamily. YfcJ family.</text>
</comment>
<keyword evidence="4" id="KW-0813">Transport</keyword>
<dbReference type="InterPro" id="IPR052714">
    <property type="entry name" value="MFS_Exporter"/>
</dbReference>
<dbReference type="InterPro" id="IPR020846">
    <property type="entry name" value="MFS_dom"/>
</dbReference>
<evidence type="ECO:0000256" key="2">
    <source>
        <dbReference type="ARBA" id="ARBA00022989"/>
    </source>
</evidence>
<feature type="transmembrane region" description="Helical" evidence="4">
    <location>
        <begin position="305"/>
        <end position="325"/>
    </location>
</feature>
<dbReference type="EMBL" id="JAGINP010000027">
    <property type="protein sequence ID" value="MBP2296062.1"/>
    <property type="molecule type" value="Genomic_DNA"/>
</dbReference>
<dbReference type="SUPFAM" id="SSF103473">
    <property type="entry name" value="MFS general substrate transporter"/>
    <property type="match status" value="1"/>
</dbReference>
<feature type="transmembrane region" description="Helical" evidence="4">
    <location>
        <begin position="151"/>
        <end position="173"/>
    </location>
</feature>
<sequence length="399" mass="40648">MPAPNIPVTDRPDPAYRRVVALTGTLFLSYLAVAMALPAVPVHVVQGLGLSNAFGGLTVGIAFLSTILTRNLAGARADRIGGKVCMRQGLVVYAAAGLICLLASWPQLPVAGAYAVLIVGRLLLGLGESLAMVGMISWAIGLMGHARSGKVMSLVGAGMYGAFAAGGPLGLALLDWVGFAGLMGVCTLLPLLGLAAIHPIPAVTPHAGQRESFWRIIGRIWRAGAAVGLQGVGFAALGAFFSLYFLSRGWPYAGLGLTFFGVGFVLVRLLCGHLPDRIGGTPVAIVSLAVEACGQYLLWLAPGPGWALAGALLTGLGCSMVFPAMGSDIVKRVPPHLRGTAVGGFAAFQDLAYGATGPLVGLLADSSGYAAVFLIGGLAATLGLGMAVSVHRMARAAVA</sequence>
<keyword evidence="1 4" id="KW-0812">Transmembrane</keyword>
<feature type="domain" description="Major facilitator superfamily (MFS) profile" evidence="5">
    <location>
        <begin position="179"/>
        <end position="399"/>
    </location>
</feature>
<dbReference type="NCBIfam" id="NF009048">
    <property type="entry name" value="PRK12382.1"/>
    <property type="match status" value="1"/>
</dbReference>
<dbReference type="InterPro" id="IPR011701">
    <property type="entry name" value="MFS"/>
</dbReference>
<gene>
    <name evidence="6" type="ORF">J2851_005877</name>
</gene>
<evidence type="ECO:0000256" key="1">
    <source>
        <dbReference type="ARBA" id="ARBA00022692"/>
    </source>
</evidence>
<protein>
    <recommendedName>
        <fullName evidence="4">Uncharacterized MFS-type transporter J2851_005877</fullName>
    </recommendedName>
</protein>
<dbReference type="InterPro" id="IPR037541">
    <property type="entry name" value="MFS_YfcJ"/>
</dbReference>
<dbReference type="InterPro" id="IPR036259">
    <property type="entry name" value="MFS_trans_sf"/>
</dbReference>
<feature type="transmembrane region" description="Helical" evidence="4">
    <location>
        <begin position="252"/>
        <end position="271"/>
    </location>
</feature>
<proteinExistence type="inferred from homology"/>
<dbReference type="PROSITE" id="PS50850">
    <property type="entry name" value="MFS"/>
    <property type="match status" value="1"/>
</dbReference>
<reference evidence="6 7" key="1">
    <citation type="submission" date="2021-03" db="EMBL/GenBank/DDBJ databases">
        <title>Genomic Encyclopedia of Type Strains, Phase III (KMG-III): the genomes of soil and plant-associated and newly described type strains.</title>
        <authorList>
            <person name="Whitman W."/>
        </authorList>
    </citation>
    <scope>NUCLEOTIDE SEQUENCE [LARGE SCALE GENOMIC DNA]</scope>
    <source>
        <strain evidence="6 7">IMMIB AFH-6</strain>
    </source>
</reference>
<feature type="transmembrane region" description="Helical" evidence="4">
    <location>
        <begin position="337"/>
        <end position="356"/>
    </location>
</feature>
<feature type="transmembrane region" description="Helical" evidence="4">
    <location>
        <begin position="179"/>
        <end position="200"/>
    </location>
</feature>
<feature type="transmembrane region" description="Helical" evidence="4">
    <location>
        <begin position="220"/>
        <end position="246"/>
    </location>
</feature>
<dbReference type="PANTHER" id="PTHR23531:SF1">
    <property type="entry name" value="QUINOLENE RESISTANCE PROTEIN NORA"/>
    <property type="match status" value="1"/>
</dbReference>
<feature type="transmembrane region" description="Helical" evidence="4">
    <location>
        <begin position="368"/>
        <end position="390"/>
    </location>
</feature>
<keyword evidence="3 4" id="KW-0472">Membrane</keyword>
<evidence type="ECO:0000256" key="3">
    <source>
        <dbReference type="ARBA" id="ARBA00023136"/>
    </source>
</evidence>
<keyword evidence="7" id="KW-1185">Reference proteome</keyword>
<dbReference type="RefSeq" id="WP_307420951.1">
    <property type="nucleotide sequence ID" value="NZ_JAGINP010000027.1"/>
</dbReference>
<comment type="caution">
    <text evidence="6">The sequence shown here is derived from an EMBL/GenBank/DDBJ whole genome shotgun (WGS) entry which is preliminary data.</text>
</comment>
<dbReference type="PANTHER" id="PTHR23531">
    <property type="entry name" value="QUINOLENE RESISTANCE PROTEIN NORA"/>
    <property type="match status" value="1"/>
</dbReference>
<evidence type="ECO:0000256" key="4">
    <source>
        <dbReference type="HAMAP-Rule" id="MF_02091"/>
    </source>
</evidence>
<dbReference type="Gene3D" id="1.20.1250.20">
    <property type="entry name" value="MFS general substrate transporter like domains"/>
    <property type="match status" value="1"/>
</dbReference>
<dbReference type="NCBIfam" id="NF003477">
    <property type="entry name" value="PRK05122.1"/>
    <property type="match status" value="1"/>
</dbReference>
<accession>A0ABS4SVT5</accession>
<keyword evidence="4" id="KW-1003">Cell membrane</keyword>
<comment type="subcellular location">
    <subcellularLocation>
        <location evidence="4">Cell inner membrane</location>
        <topology evidence="4">Multi-pass membrane protein</topology>
    </subcellularLocation>
</comment>
<feature type="transmembrane region" description="Helical" evidence="4">
    <location>
        <begin position="90"/>
        <end position="108"/>
    </location>
</feature>
<feature type="transmembrane region" description="Helical" evidence="4">
    <location>
        <begin position="278"/>
        <end position="299"/>
    </location>
</feature>
<feature type="transmembrane region" description="Helical" evidence="4">
    <location>
        <begin position="19"/>
        <end position="37"/>
    </location>
</feature>
<name>A0ABS4SVT5_9PROT</name>
<keyword evidence="2 4" id="KW-1133">Transmembrane helix</keyword>
<evidence type="ECO:0000313" key="7">
    <source>
        <dbReference type="Proteomes" id="UP000781958"/>
    </source>
</evidence>
<dbReference type="HAMAP" id="MF_02091">
    <property type="entry name" value="MFS_YfcJ"/>
    <property type="match status" value="1"/>
</dbReference>
<feature type="transmembrane region" description="Helical" evidence="4">
    <location>
        <begin position="49"/>
        <end position="69"/>
    </location>
</feature>